<reference evidence="2 3" key="1">
    <citation type="submission" date="2021-11" db="EMBL/GenBank/DDBJ databases">
        <title>Black yeast isolated from Biological Soil Crust.</title>
        <authorList>
            <person name="Kurbessoian T."/>
        </authorList>
    </citation>
    <scope>NUCLEOTIDE SEQUENCE [LARGE SCALE GENOMIC DNA]</scope>
    <source>
        <strain evidence="2 3">CCFEE 5522</strain>
    </source>
</reference>
<sequence length="150" mass="16018">MATTQFSAARTHIELLIQYNFTNPLLLEEALLATPSMVGTSFLTEFNKRLAIVGNGAIKLLVTNDCYLAGMPKGQADLRRQAVESNSKLAKLGRAKGIDLFIVKGGGTTVSSIIMVASAVEAIFGAVFVDSKEDYGATKRAMVAFGLLED</sequence>
<gene>
    <name evidence="2" type="ORF">LTR36_008536</name>
</gene>
<evidence type="ECO:0000313" key="2">
    <source>
        <dbReference type="EMBL" id="KAK4548763.1"/>
    </source>
</evidence>
<comment type="caution">
    <text evidence="2">The sequence shown here is derived from an EMBL/GenBank/DDBJ whole genome shotgun (WGS) entry which is preliminary data.</text>
</comment>
<dbReference type="InterPro" id="IPR036389">
    <property type="entry name" value="RNase_III_sf"/>
</dbReference>
<dbReference type="GO" id="GO:0004525">
    <property type="term" value="F:ribonuclease III activity"/>
    <property type="evidence" value="ECO:0007669"/>
    <property type="project" value="InterPro"/>
</dbReference>
<keyword evidence="3" id="KW-1185">Reference proteome</keyword>
<dbReference type="Gene3D" id="1.10.1520.10">
    <property type="entry name" value="Ribonuclease III domain"/>
    <property type="match status" value="1"/>
</dbReference>
<protein>
    <recommendedName>
        <fullName evidence="1">RNase III domain-containing protein</fullName>
    </recommendedName>
</protein>
<dbReference type="Proteomes" id="UP001324427">
    <property type="component" value="Unassembled WGS sequence"/>
</dbReference>
<name>A0AAV9JSX5_9PEZI</name>
<dbReference type="GO" id="GO:0006396">
    <property type="term" value="P:RNA processing"/>
    <property type="evidence" value="ECO:0007669"/>
    <property type="project" value="InterPro"/>
</dbReference>
<dbReference type="CDD" id="cd00593">
    <property type="entry name" value="RIBOc"/>
    <property type="match status" value="1"/>
</dbReference>
<dbReference type="InterPro" id="IPR000999">
    <property type="entry name" value="RNase_III_dom"/>
</dbReference>
<evidence type="ECO:0000259" key="1">
    <source>
        <dbReference type="PROSITE" id="PS50142"/>
    </source>
</evidence>
<feature type="domain" description="RNase III" evidence="1">
    <location>
        <begin position="10"/>
        <end position="132"/>
    </location>
</feature>
<dbReference type="AlphaFoldDB" id="A0AAV9JSX5"/>
<evidence type="ECO:0000313" key="3">
    <source>
        <dbReference type="Proteomes" id="UP001324427"/>
    </source>
</evidence>
<accession>A0AAV9JSX5</accession>
<dbReference type="EMBL" id="JAVFHQ010000006">
    <property type="protein sequence ID" value="KAK4548763.1"/>
    <property type="molecule type" value="Genomic_DNA"/>
</dbReference>
<dbReference type="PROSITE" id="PS50142">
    <property type="entry name" value="RNASE_3_2"/>
    <property type="match status" value="1"/>
</dbReference>
<dbReference type="Pfam" id="PF00636">
    <property type="entry name" value="Ribonuclease_3"/>
    <property type="match status" value="1"/>
</dbReference>
<proteinExistence type="predicted"/>
<dbReference type="SUPFAM" id="SSF69065">
    <property type="entry name" value="RNase III domain-like"/>
    <property type="match status" value="1"/>
</dbReference>
<organism evidence="2 3">
    <name type="scientific">Oleoguttula mirabilis</name>
    <dbReference type="NCBI Taxonomy" id="1507867"/>
    <lineage>
        <taxon>Eukaryota</taxon>
        <taxon>Fungi</taxon>
        <taxon>Dikarya</taxon>
        <taxon>Ascomycota</taxon>
        <taxon>Pezizomycotina</taxon>
        <taxon>Dothideomycetes</taxon>
        <taxon>Dothideomycetidae</taxon>
        <taxon>Mycosphaerellales</taxon>
        <taxon>Teratosphaeriaceae</taxon>
        <taxon>Oleoguttula</taxon>
    </lineage>
</organism>